<evidence type="ECO:0000259" key="3">
    <source>
        <dbReference type="PROSITE" id="PS50106"/>
    </source>
</evidence>
<sequence>MKVQYNPHDYRNAQEEIHLDNNNDEDDDDDSDLDVPLTQERHSSVRQRHGPQSSPPRSGSPTPRNSPKSHRGPSMHREDYGTVCGALTHSSTHSTLTRHQINQIVPNLQANLIPPRAPASPPYEPRWVSPVMKKSGDLGVRLVGGNAVGIFIHSVERDSAAHLVGLRSAEQILEYNGVNLRQATAEQAAYELAKPAEKVSLFVQYNPDKYNLVKDQPGDSYYVRAMFDRIVDINTDPSQLAFRKDDILFIDNTMYNGVPGNWSAWIVDVDDLVTRPVLIVGPLADAVLEKLISDYPHKFTRCDPRVTSWNSENIERALMTNNVIEYKRRGTQYECITVEAIKDVCERNQHCILNVHLEVVERLHQNHIYPIVLLIKFKSVKQIKEVKVPTMSADRISQKDAKNIFEHTQKLEGDYKHLISGGATEDDCDARANTVGRTLVMPPMVVRSWAKGALPTPGGGGAGGWGLRVYGVLRRLRLFRSDGVSKRPLLTEDTRSMKGNLYVGRLLTVVTSMILRGKLRGDRDRVTGMLMGGVGTATVTGCCCEGRGAVGKEGRTGMGSEMITLG</sequence>
<dbReference type="Pfam" id="PF00625">
    <property type="entry name" value="Guanylate_kin"/>
    <property type="match status" value="1"/>
</dbReference>
<dbReference type="AlphaFoldDB" id="A0A553PRY2"/>
<dbReference type="InterPro" id="IPR036034">
    <property type="entry name" value="PDZ_sf"/>
</dbReference>
<dbReference type="STRING" id="6832.A0A553PRY2"/>
<dbReference type="Pfam" id="PF00595">
    <property type="entry name" value="PDZ"/>
    <property type="match status" value="1"/>
</dbReference>
<dbReference type="EMBL" id="VCGU01000001">
    <property type="protein sequence ID" value="TRY80421.1"/>
    <property type="molecule type" value="Genomic_DNA"/>
</dbReference>
<dbReference type="GO" id="GO:0005886">
    <property type="term" value="C:plasma membrane"/>
    <property type="evidence" value="ECO:0007669"/>
    <property type="project" value="TreeGrafter"/>
</dbReference>
<name>A0A553PRY2_TIGCA</name>
<protein>
    <recommendedName>
        <fullName evidence="6">PDZ domain-containing protein</fullName>
    </recommendedName>
</protein>
<organism evidence="4 5">
    <name type="scientific">Tigriopus californicus</name>
    <name type="common">Marine copepod</name>
    <dbReference type="NCBI Taxonomy" id="6832"/>
    <lineage>
        <taxon>Eukaryota</taxon>
        <taxon>Metazoa</taxon>
        <taxon>Ecdysozoa</taxon>
        <taxon>Arthropoda</taxon>
        <taxon>Crustacea</taxon>
        <taxon>Multicrustacea</taxon>
        <taxon>Hexanauplia</taxon>
        <taxon>Copepoda</taxon>
        <taxon>Harpacticoida</taxon>
        <taxon>Harpacticidae</taxon>
        <taxon>Tigriopus</taxon>
    </lineage>
</organism>
<feature type="region of interest" description="Disordered" evidence="1">
    <location>
        <begin position="1"/>
        <end position="80"/>
    </location>
</feature>
<dbReference type="SMART" id="SM00228">
    <property type="entry name" value="PDZ"/>
    <property type="match status" value="1"/>
</dbReference>
<dbReference type="InterPro" id="IPR001478">
    <property type="entry name" value="PDZ"/>
</dbReference>
<accession>A0A553PRY2</accession>
<feature type="domain" description="Guanylate kinase-like" evidence="2">
    <location>
        <begin position="274"/>
        <end position="440"/>
    </location>
</feature>
<feature type="domain" description="PDZ" evidence="3">
    <location>
        <begin position="127"/>
        <end position="207"/>
    </location>
</feature>
<proteinExistence type="predicted"/>
<dbReference type="SUPFAM" id="SSF52540">
    <property type="entry name" value="P-loop containing nucleoside triphosphate hydrolases"/>
    <property type="match status" value="1"/>
</dbReference>
<feature type="compositionally biased region" description="Low complexity" evidence="1">
    <location>
        <begin position="50"/>
        <end position="66"/>
    </location>
</feature>
<evidence type="ECO:0000259" key="2">
    <source>
        <dbReference type="PROSITE" id="PS50052"/>
    </source>
</evidence>
<feature type="compositionally biased region" description="Acidic residues" evidence="1">
    <location>
        <begin position="22"/>
        <end position="33"/>
    </location>
</feature>
<keyword evidence="5" id="KW-1185">Reference proteome</keyword>
<dbReference type="PANTHER" id="PTHR46360:SF1">
    <property type="entry name" value="DISKS LARGE HOMOLOG 5"/>
    <property type="match status" value="1"/>
</dbReference>
<comment type="caution">
    <text evidence="4">The sequence shown here is derived from an EMBL/GenBank/DDBJ whole genome shotgun (WGS) entry which is preliminary data.</text>
</comment>
<evidence type="ECO:0000256" key="1">
    <source>
        <dbReference type="SAM" id="MobiDB-lite"/>
    </source>
</evidence>
<dbReference type="SMART" id="SM00072">
    <property type="entry name" value="GuKc"/>
    <property type="match status" value="1"/>
</dbReference>
<dbReference type="InterPro" id="IPR008145">
    <property type="entry name" value="GK/Ca_channel_bsu"/>
</dbReference>
<dbReference type="PANTHER" id="PTHR46360">
    <property type="entry name" value="DISKS LARGE HOMOLOG 5"/>
    <property type="match status" value="1"/>
</dbReference>
<reference evidence="4 5" key="1">
    <citation type="journal article" date="2018" name="Nat. Ecol. Evol.">
        <title>Genomic signatures of mitonuclear coevolution across populations of Tigriopus californicus.</title>
        <authorList>
            <person name="Barreto F.S."/>
            <person name="Watson E.T."/>
            <person name="Lima T.G."/>
            <person name="Willett C.S."/>
            <person name="Edmands S."/>
            <person name="Li W."/>
            <person name="Burton R.S."/>
        </authorList>
    </citation>
    <scope>NUCLEOTIDE SEQUENCE [LARGE SCALE GENOMIC DNA]</scope>
    <source>
        <strain evidence="4 5">San Diego</strain>
    </source>
</reference>
<dbReference type="Gene3D" id="3.40.50.300">
    <property type="entry name" value="P-loop containing nucleotide triphosphate hydrolases"/>
    <property type="match status" value="1"/>
</dbReference>
<dbReference type="Proteomes" id="UP000318571">
    <property type="component" value="Chromosome 12"/>
</dbReference>
<evidence type="ECO:0000313" key="5">
    <source>
        <dbReference type="Proteomes" id="UP000318571"/>
    </source>
</evidence>
<evidence type="ECO:0000313" key="4">
    <source>
        <dbReference type="EMBL" id="TRY80421.1"/>
    </source>
</evidence>
<dbReference type="SUPFAM" id="SSF50156">
    <property type="entry name" value="PDZ domain-like"/>
    <property type="match status" value="1"/>
</dbReference>
<dbReference type="PROSITE" id="PS50106">
    <property type="entry name" value="PDZ"/>
    <property type="match status" value="1"/>
</dbReference>
<dbReference type="InterPro" id="IPR053004">
    <property type="entry name" value="MAGUK_Signaling_Regulators"/>
</dbReference>
<dbReference type="Gene3D" id="2.30.42.10">
    <property type="match status" value="1"/>
</dbReference>
<gene>
    <name evidence="4" type="ORF">TCAL_04803</name>
</gene>
<dbReference type="PROSITE" id="PS50052">
    <property type="entry name" value="GUANYLATE_KINASE_2"/>
    <property type="match status" value="1"/>
</dbReference>
<feature type="compositionally biased region" description="Basic and acidic residues" evidence="1">
    <location>
        <begin position="8"/>
        <end position="21"/>
    </location>
</feature>
<dbReference type="Gene3D" id="2.30.30.40">
    <property type="entry name" value="SH3 Domains"/>
    <property type="match status" value="1"/>
</dbReference>
<dbReference type="InterPro" id="IPR027417">
    <property type="entry name" value="P-loop_NTPase"/>
</dbReference>
<dbReference type="InterPro" id="IPR008144">
    <property type="entry name" value="Guanylate_kin-like_dom"/>
</dbReference>
<evidence type="ECO:0008006" key="6">
    <source>
        <dbReference type="Google" id="ProtNLM"/>
    </source>
</evidence>
<dbReference type="GO" id="GO:0035331">
    <property type="term" value="P:negative regulation of hippo signaling"/>
    <property type="evidence" value="ECO:0007669"/>
    <property type="project" value="TreeGrafter"/>
</dbReference>